<feature type="non-terminal residue" evidence="13">
    <location>
        <position position="1"/>
    </location>
</feature>
<evidence type="ECO:0000259" key="12">
    <source>
        <dbReference type="PROSITE" id="PS52015"/>
    </source>
</evidence>
<gene>
    <name evidence="13" type="ORF">METZ01_LOCUS66746</name>
</gene>
<dbReference type="InterPro" id="IPR006260">
    <property type="entry name" value="TonB/TolA_C"/>
</dbReference>
<evidence type="ECO:0000256" key="7">
    <source>
        <dbReference type="ARBA" id="ARBA00022927"/>
    </source>
</evidence>
<feature type="transmembrane region" description="Helical" evidence="11">
    <location>
        <begin position="68"/>
        <end position="91"/>
    </location>
</feature>
<evidence type="ECO:0000256" key="1">
    <source>
        <dbReference type="ARBA" id="ARBA00004383"/>
    </source>
</evidence>
<evidence type="ECO:0000256" key="10">
    <source>
        <dbReference type="SAM" id="MobiDB-lite"/>
    </source>
</evidence>
<evidence type="ECO:0000256" key="3">
    <source>
        <dbReference type="ARBA" id="ARBA00022448"/>
    </source>
</evidence>
<dbReference type="PROSITE" id="PS52015">
    <property type="entry name" value="TONB_CTD"/>
    <property type="match status" value="1"/>
</dbReference>
<evidence type="ECO:0000256" key="2">
    <source>
        <dbReference type="ARBA" id="ARBA00006555"/>
    </source>
</evidence>
<dbReference type="GO" id="GO:0005886">
    <property type="term" value="C:plasma membrane"/>
    <property type="evidence" value="ECO:0007669"/>
    <property type="project" value="UniProtKB-SubCell"/>
</dbReference>
<keyword evidence="5" id="KW-0997">Cell inner membrane</keyword>
<feature type="compositionally biased region" description="Acidic residues" evidence="10">
    <location>
        <begin position="152"/>
        <end position="164"/>
    </location>
</feature>
<dbReference type="AlphaFoldDB" id="A0A381TCL0"/>
<reference evidence="13" key="1">
    <citation type="submission" date="2018-05" db="EMBL/GenBank/DDBJ databases">
        <authorList>
            <person name="Lanie J.A."/>
            <person name="Ng W.-L."/>
            <person name="Kazmierczak K.M."/>
            <person name="Andrzejewski T.M."/>
            <person name="Davidsen T.M."/>
            <person name="Wayne K.J."/>
            <person name="Tettelin H."/>
            <person name="Glass J.I."/>
            <person name="Rusch D."/>
            <person name="Podicherti R."/>
            <person name="Tsui H.-C.T."/>
            <person name="Winkler M.E."/>
        </authorList>
    </citation>
    <scope>NUCLEOTIDE SEQUENCE</scope>
</reference>
<dbReference type="NCBIfam" id="TIGR01352">
    <property type="entry name" value="tonB_Cterm"/>
    <property type="match status" value="1"/>
</dbReference>
<evidence type="ECO:0000256" key="5">
    <source>
        <dbReference type="ARBA" id="ARBA00022519"/>
    </source>
</evidence>
<keyword evidence="9 11" id="KW-0472">Membrane</keyword>
<sequence>VVSWKSQVEPYRKRILSFLSRVGFILSTILDRDLFCRTSSELSIRSDDGPKVDSLFAAERTSKRINGALVVSVASHISIYLVGLFIAGYLARNRVTPLLPDLRHFDIVWVPMAGPGGGGGGGGNELPEPPRQVELEGPDETSVPVSQPADLENPEEEREDEPEPQPELNIPARTLASSSQTLPGVFEGLPVAKAVSISQGIGSGGGGGTGEGSGIGPGDGSGLGPGEGGGAGGGVYRPGAGIVLPQPIQQVKPKYTADAMRAKVQGSVWIEAVVSPEGTIAEVRITKSLDRVFGLDEEALKAARQWRFVPGTRFGQPVPVLVVIELTFTLR</sequence>
<accession>A0A381TCL0</accession>
<organism evidence="13">
    <name type="scientific">marine metagenome</name>
    <dbReference type="NCBI Taxonomy" id="408172"/>
    <lineage>
        <taxon>unclassified sequences</taxon>
        <taxon>metagenomes</taxon>
        <taxon>ecological metagenomes</taxon>
    </lineage>
</organism>
<evidence type="ECO:0000256" key="11">
    <source>
        <dbReference type="SAM" id="Phobius"/>
    </source>
</evidence>
<dbReference type="GO" id="GO:0015031">
    <property type="term" value="P:protein transport"/>
    <property type="evidence" value="ECO:0007669"/>
    <property type="project" value="UniProtKB-KW"/>
</dbReference>
<dbReference type="PANTHER" id="PTHR33446">
    <property type="entry name" value="PROTEIN TONB-RELATED"/>
    <property type="match status" value="1"/>
</dbReference>
<keyword evidence="7" id="KW-0653">Protein transport</keyword>
<feature type="region of interest" description="Disordered" evidence="10">
    <location>
        <begin position="116"/>
        <end position="169"/>
    </location>
</feature>
<name>A0A381TCL0_9ZZZZ</name>
<evidence type="ECO:0000313" key="13">
    <source>
        <dbReference type="EMBL" id="SVA13892.1"/>
    </source>
</evidence>
<feature type="region of interest" description="Disordered" evidence="10">
    <location>
        <begin position="202"/>
        <end position="234"/>
    </location>
</feature>
<dbReference type="InterPro" id="IPR051045">
    <property type="entry name" value="TonB-dependent_transducer"/>
</dbReference>
<proteinExistence type="inferred from homology"/>
<dbReference type="Gene3D" id="3.30.1150.10">
    <property type="match status" value="1"/>
</dbReference>
<keyword evidence="3" id="KW-0813">Transport</keyword>
<evidence type="ECO:0000256" key="6">
    <source>
        <dbReference type="ARBA" id="ARBA00022692"/>
    </source>
</evidence>
<protein>
    <recommendedName>
        <fullName evidence="12">TonB C-terminal domain-containing protein</fullName>
    </recommendedName>
</protein>
<evidence type="ECO:0000256" key="9">
    <source>
        <dbReference type="ARBA" id="ARBA00023136"/>
    </source>
</evidence>
<keyword evidence="4" id="KW-1003">Cell membrane</keyword>
<dbReference type="Pfam" id="PF03544">
    <property type="entry name" value="TonB_C"/>
    <property type="match status" value="1"/>
</dbReference>
<comment type="similarity">
    <text evidence="2">Belongs to the TonB family.</text>
</comment>
<feature type="domain" description="TonB C-terminal" evidence="12">
    <location>
        <begin position="240"/>
        <end position="331"/>
    </location>
</feature>
<keyword evidence="8 11" id="KW-1133">Transmembrane helix</keyword>
<evidence type="ECO:0000256" key="8">
    <source>
        <dbReference type="ARBA" id="ARBA00022989"/>
    </source>
</evidence>
<dbReference type="GO" id="GO:0055085">
    <property type="term" value="P:transmembrane transport"/>
    <property type="evidence" value="ECO:0007669"/>
    <property type="project" value="InterPro"/>
</dbReference>
<dbReference type="InterPro" id="IPR037682">
    <property type="entry name" value="TonB_C"/>
</dbReference>
<evidence type="ECO:0000256" key="4">
    <source>
        <dbReference type="ARBA" id="ARBA00022475"/>
    </source>
</evidence>
<keyword evidence="6 11" id="KW-0812">Transmembrane</keyword>
<comment type="subcellular location">
    <subcellularLocation>
        <location evidence="1">Cell inner membrane</location>
        <topology evidence="1">Single-pass membrane protein</topology>
        <orientation evidence="1">Periplasmic side</orientation>
    </subcellularLocation>
</comment>
<dbReference type="SUPFAM" id="SSF74653">
    <property type="entry name" value="TolA/TonB C-terminal domain"/>
    <property type="match status" value="1"/>
</dbReference>
<dbReference type="EMBL" id="UINC01004379">
    <property type="protein sequence ID" value="SVA13892.1"/>
    <property type="molecule type" value="Genomic_DNA"/>
</dbReference>